<accession>A0ACA9R697</accession>
<feature type="non-terminal residue" evidence="1">
    <location>
        <position position="1"/>
    </location>
</feature>
<evidence type="ECO:0000313" key="2">
    <source>
        <dbReference type="Proteomes" id="UP000789920"/>
    </source>
</evidence>
<gene>
    <name evidence="1" type="ORF">RPERSI_LOCUS17322</name>
</gene>
<organism evidence="1 2">
    <name type="scientific">Racocetra persica</name>
    <dbReference type="NCBI Taxonomy" id="160502"/>
    <lineage>
        <taxon>Eukaryota</taxon>
        <taxon>Fungi</taxon>
        <taxon>Fungi incertae sedis</taxon>
        <taxon>Mucoromycota</taxon>
        <taxon>Glomeromycotina</taxon>
        <taxon>Glomeromycetes</taxon>
        <taxon>Diversisporales</taxon>
        <taxon>Gigasporaceae</taxon>
        <taxon>Racocetra</taxon>
    </lineage>
</organism>
<name>A0ACA9R697_9GLOM</name>
<reference evidence="1" key="1">
    <citation type="submission" date="2021-06" db="EMBL/GenBank/DDBJ databases">
        <authorList>
            <person name="Kallberg Y."/>
            <person name="Tangrot J."/>
            <person name="Rosling A."/>
        </authorList>
    </citation>
    <scope>NUCLEOTIDE SEQUENCE</scope>
    <source>
        <strain evidence="1">MA461A</strain>
    </source>
</reference>
<protein>
    <submittedName>
        <fullName evidence="1">10253_t:CDS:1</fullName>
    </submittedName>
</protein>
<proteinExistence type="predicted"/>
<dbReference type="EMBL" id="CAJVQC010044233">
    <property type="protein sequence ID" value="CAG8779134.1"/>
    <property type="molecule type" value="Genomic_DNA"/>
</dbReference>
<sequence>HSDATSNPPWLDDSLINAANWLKKNNPYLYEYTNSFLTTLSNHPSFPIAIHLPNDNISLV</sequence>
<comment type="caution">
    <text evidence="1">The sequence shown here is derived from an EMBL/GenBank/DDBJ whole genome shotgun (WGS) entry which is preliminary data.</text>
</comment>
<evidence type="ECO:0000313" key="1">
    <source>
        <dbReference type="EMBL" id="CAG8779134.1"/>
    </source>
</evidence>
<keyword evidence="2" id="KW-1185">Reference proteome</keyword>
<dbReference type="Proteomes" id="UP000789920">
    <property type="component" value="Unassembled WGS sequence"/>
</dbReference>